<protein>
    <recommendedName>
        <fullName evidence="6">MYND-type domain-containing protein</fullName>
    </recommendedName>
</protein>
<evidence type="ECO:0000313" key="8">
    <source>
        <dbReference type="Proteomes" id="UP000250043"/>
    </source>
</evidence>
<dbReference type="SUPFAM" id="SSF144232">
    <property type="entry name" value="HIT/MYND zinc finger-like"/>
    <property type="match status" value="1"/>
</dbReference>
<feature type="domain" description="MYND-type" evidence="6">
    <location>
        <begin position="282"/>
        <end position="318"/>
    </location>
</feature>
<keyword evidence="3" id="KW-0862">Zinc</keyword>
<evidence type="ECO:0000256" key="1">
    <source>
        <dbReference type="ARBA" id="ARBA00022723"/>
    </source>
</evidence>
<dbReference type="EMBL" id="KV722514">
    <property type="protein sequence ID" value="OCH86729.1"/>
    <property type="molecule type" value="Genomic_DNA"/>
</dbReference>
<dbReference type="PROSITE" id="PS50865">
    <property type="entry name" value="ZF_MYND_2"/>
    <property type="match status" value="1"/>
</dbReference>
<feature type="region of interest" description="Disordered" evidence="5">
    <location>
        <begin position="84"/>
        <end position="105"/>
    </location>
</feature>
<sequence length="455" mass="50107">MFHNTLLSLSVHSAALLNSPTSSLDPHTALSSHYAMAGLTRDELLAALTSMKVEVPAETSISDDALDRRLQRALKAAQHLEQAVPHPPLDPATLPKWGPQRGPVAQAARRGNLDDAFFAPLDAAAREQARAAAAPADSAFADLRRLVGAVAGLRDAGQRWCVVTVDGRVAMNLRVLDIYELDARTPVLVVVYKRLPYEDAAARAGLRWIDTQLSRESGGSLHATAPGLKLLTRLLAMNTKTLSSSFRPKKDPTEKDFKVSFLLPVGPLDYEDVGKFHKRPLCARCGSPTLGRCSECMAVPYCSTECQKADRAAHKPACRSLQGGTWLTVPIVSQLPGFEHLPFVENLNRYNSRKAAEPVRTDAARPPPNIHDENPFLVKIQFSGGAHMLVYDRQRSFQVYFSQTKDAGGFQEIVGEIQGPRGGYSGLKMYRWAKRVSDWELSVCFDREPQTEIMW</sequence>
<organism evidence="7 8">
    <name type="scientific">Obba rivulosa</name>
    <dbReference type="NCBI Taxonomy" id="1052685"/>
    <lineage>
        <taxon>Eukaryota</taxon>
        <taxon>Fungi</taxon>
        <taxon>Dikarya</taxon>
        <taxon>Basidiomycota</taxon>
        <taxon>Agaricomycotina</taxon>
        <taxon>Agaricomycetes</taxon>
        <taxon>Polyporales</taxon>
        <taxon>Gelatoporiaceae</taxon>
        <taxon>Obba</taxon>
    </lineage>
</organism>
<reference evidence="7 8" key="1">
    <citation type="submission" date="2016-07" db="EMBL/GenBank/DDBJ databases">
        <title>Draft genome of the white-rot fungus Obba rivulosa 3A-2.</title>
        <authorList>
            <consortium name="DOE Joint Genome Institute"/>
            <person name="Miettinen O."/>
            <person name="Riley R."/>
            <person name="Acob R."/>
            <person name="Barry K."/>
            <person name="Cullen D."/>
            <person name="De Vries R."/>
            <person name="Hainaut M."/>
            <person name="Hatakka A."/>
            <person name="Henrissat B."/>
            <person name="Hilden K."/>
            <person name="Kuo R."/>
            <person name="Labutti K."/>
            <person name="Lipzen A."/>
            <person name="Makela M.R."/>
            <person name="Sandor L."/>
            <person name="Spatafora J.W."/>
            <person name="Grigoriev I.V."/>
            <person name="Hibbett D.S."/>
        </authorList>
    </citation>
    <scope>NUCLEOTIDE SEQUENCE [LARGE SCALE GENOMIC DNA]</scope>
    <source>
        <strain evidence="7 8">3A-2</strain>
    </source>
</reference>
<dbReference type="GO" id="GO:0008270">
    <property type="term" value="F:zinc ion binding"/>
    <property type="evidence" value="ECO:0007669"/>
    <property type="project" value="UniProtKB-KW"/>
</dbReference>
<accession>A0A8E2ARP2</accession>
<name>A0A8E2ARP2_9APHY</name>
<dbReference type="Pfam" id="PF01753">
    <property type="entry name" value="zf-MYND"/>
    <property type="match status" value="1"/>
</dbReference>
<dbReference type="AlphaFoldDB" id="A0A8E2ARP2"/>
<dbReference type="Proteomes" id="UP000250043">
    <property type="component" value="Unassembled WGS sequence"/>
</dbReference>
<dbReference type="Gene3D" id="6.10.140.2220">
    <property type="match status" value="1"/>
</dbReference>
<evidence type="ECO:0000256" key="2">
    <source>
        <dbReference type="ARBA" id="ARBA00022771"/>
    </source>
</evidence>
<dbReference type="InterPro" id="IPR002893">
    <property type="entry name" value="Znf_MYND"/>
</dbReference>
<keyword evidence="1" id="KW-0479">Metal-binding</keyword>
<evidence type="ECO:0000259" key="6">
    <source>
        <dbReference type="PROSITE" id="PS50865"/>
    </source>
</evidence>
<evidence type="ECO:0000256" key="5">
    <source>
        <dbReference type="SAM" id="MobiDB-lite"/>
    </source>
</evidence>
<evidence type="ECO:0000256" key="4">
    <source>
        <dbReference type="PROSITE-ProRule" id="PRU00134"/>
    </source>
</evidence>
<gene>
    <name evidence="7" type="ORF">OBBRIDRAFT_890275</name>
</gene>
<dbReference type="OrthoDB" id="341421at2759"/>
<evidence type="ECO:0000256" key="3">
    <source>
        <dbReference type="ARBA" id="ARBA00022833"/>
    </source>
</evidence>
<keyword evidence="2 4" id="KW-0863">Zinc-finger</keyword>
<proteinExistence type="predicted"/>
<keyword evidence="8" id="KW-1185">Reference proteome</keyword>
<evidence type="ECO:0000313" key="7">
    <source>
        <dbReference type="EMBL" id="OCH86729.1"/>
    </source>
</evidence>